<dbReference type="InterPro" id="IPR020472">
    <property type="entry name" value="WD40_PAC1"/>
</dbReference>
<dbReference type="PRINTS" id="PR00320">
    <property type="entry name" value="GPROTEINBRPT"/>
</dbReference>
<dbReference type="PROSITE" id="PS00678">
    <property type="entry name" value="WD_REPEATS_1"/>
    <property type="match status" value="2"/>
</dbReference>
<dbReference type="InterPro" id="IPR015943">
    <property type="entry name" value="WD40/YVTN_repeat-like_dom_sf"/>
</dbReference>
<sequence length="217" mass="24585">MNLTLRIHLNKNIQFNYLGHKNPCNCLKFSTDDAFLASGGWDHKTILWNVLATGSHDHTVMVYNLREPIKKPLRLREHFANIRTLAFSNAGYLASAGLDRMIAIWTYENGHLKMRLLGHMGWIQDLAFDMDGILLASIADDDTVRVWNVTHASCLAVLNQTMTDLSCYVRFLSCGTLLTGGAVYQLHALQSLPESQNWTIIKQARDDTAKYKMTDEN</sequence>
<keyword evidence="1 3" id="KW-0853">WD repeat</keyword>
<evidence type="ECO:0000313" key="5">
    <source>
        <dbReference type="EMBL" id="CAF4075949.1"/>
    </source>
</evidence>
<dbReference type="PROSITE" id="PS50082">
    <property type="entry name" value="WD_REPEATS_2"/>
    <property type="match status" value="3"/>
</dbReference>
<dbReference type="SMART" id="SM00320">
    <property type="entry name" value="WD40"/>
    <property type="match status" value="3"/>
</dbReference>
<dbReference type="InterPro" id="IPR036322">
    <property type="entry name" value="WD40_repeat_dom_sf"/>
</dbReference>
<organism evidence="4 6">
    <name type="scientific">Didymodactylos carnosus</name>
    <dbReference type="NCBI Taxonomy" id="1234261"/>
    <lineage>
        <taxon>Eukaryota</taxon>
        <taxon>Metazoa</taxon>
        <taxon>Spiralia</taxon>
        <taxon>Gnathifera</taxon>
        <taxon>Rotifera</taxon>
        <taxon>Eurotatoria</taxon>
        <taxon>Bdelloidea</taxon>
        <taxon>Philodinida</taxon>
        <taxon>Philodinidae</taxon>
        <taxon>Didymodactylos</taxon>
    </lineage>
</organism>
<evidence type="ECO:0000256" key="2">
    <source>
        <dbReference type="ARBA" id="ARBA00022737"/>
    </source>
</evidence>
<dbReference type="Gene3D" id="2.130.10.10">
    <property type="entry name" value="YVTN repeat-like/Quinoprotein amine dehydrogenase"/>
    <property type="match status" value="2"/>
</dbReference>
<feature type="repeat" description="WD" evidence="3">
    <location>
        <begin position="116"/>
        <end position="157"/>
    </location>
</feature>
<dbReference type="Proteomes" id="UP000681722">
    <property type="component" value="Unassembled WGS sequence"/>
</dbReference>
<comment type="caution">
    <text evidence="4">The sequence shown here is derived from an EMBL/GenBank/DDBJ whole genome shotgun (WGS) entry which is preliminary data.</text>
</comment>
<dbReference type="Pfam" id="PF00400">
    <property type="entry name" value="WD40"/>
    <property type="match status" value="3"/>
</dbReference>
<accession>A0A815C990</accession>
<evidence type="ECO:0000256" key="3">
    <source>
        <dbReference type="PROSITE-ProRule" id="PRU00221"/>
    </source>
</evidence>
<dbReference type="SUPFAM" id="SSF50978">
    <property type="entry name" value="WD40 repeat-like"/>
    <property type="match status" value="1"/>
</dbReference>
<dbReference type="EMBL" id="CAJOBC010027798">
    <property type="protein sequence ID" value="CAF4075949.1"/>
    <property type="molecule type" value="Genomic_DNA"/>
</dbReference>
<reference evidence="4" key="1">
    <citation type="submission" date="2021-02" db="EMBL/GenBank/DDBJ databases">
        <authorList>
            <person name="Nowell W R."/>
        </authorList>
    </citation>
    <scope>NUCLEOTIDE SEQUENCE</scope>
</reference>
<name>A0A815C990_9BILA</name>
<dbReference type="Proteomes" id="UP000663829">
    <property type="component" value="Unassembled WGS sequence"/>
</dbReference>
<dbReference type="OrthoDB" id="674604at2759"/>
<keyword evidence="6" id="KW-1185">Reference proteome</keyword>
<protein>
    <submittedName>
        <fullName evidence="4">Uncharacterized protein</fullName>
    </submittedName>
</protein>
<dbReference type="InterPro" id="IPR001680">
    <property type="entry name" value="WD40_rpt"/>
</dbReference>
<dbReference type="InterPro" id="IPR019775">
    <property type="entry name" value="WD40_repeat_CS"/>
</dbReference>
<evidence type="ECO:0000313" key="6">
    <source>
        <dbReference type="Proteomes" id="UP000663829"/>
    </source>
</evidence>
<feature type="repeat" description="WD" evidence="3">
    <location>
        <begin position="17"/>
        <end position="50"/>
    </location>
</feature>
<dbReference type="PANTHER" id="PTHR19848">
    <property type="entry name" value="WD40 REPEAT PROTEIN"/>
    <property type="match status" value="1"/>
</dbReference>
<proteinExistence type="predicted"/>
<evidence type="ECO:0000256" key="1">
    <source>
        <dbReference type="ARBA" id="ARBA00022574"/>
    </source>
</evidence>
<keyword evidence="2" id="KW-0677">Repeat</keyword>
<dbReference type="PROSITE" id="PS50294">
    <property type="entry name" value="WD_REPEATS_REGION"/>
    <property type="match status" value="2"/>
</dbReference>
<dbReference type="EMBL" id="CAJNOQ010011609">
    <property type="protein sequence ID" value="CAF1280917.1"/>
    <property type="molecule type" value="Genomic_DNA"/>
</dbReference>
<feature type="repeat" description="WD" evidence="3">
    <location>
        <begin position="75"/>
        <end position="115"/>
    </location>
</feature>
<gene>
    <name evidence="4" type="ORF">GPM918_LOCUS27554</name>
    <name evidence="5" type="ORF">SRO942_LOCUS27891</name>
</gene>
<dbReference type="PANTHER" id="PTHR19848:SF8">
    <property type="entry name" value="F-BOX AND WD REPEAT DOMAIN CONTAINING 7"/>
    <property type="match status" value="1"/>
</dbReference>
<evidence type="ECO:0000313" key="4">
    <source>
        <dbReference type="EMBL" id="CAF1280917.1"/>
    </source>
</evidence>
<dbReference type="AlphaFoldDB" id="A0A815C990"/>